<proteinExistence type="predicted"/>
<comment type="caution">
    <text evidence="1">The sequence shown here is derived from an EMBL/GenBank/DDBJ whole genome shotgun (WGS) entry which is preliminary data.</text>
</comment>
<organism evidence="1 2">
    <name type="scientific">Chryseobacterium soli</name>
    <dbReference type="NCBI Taxonomy" id="445961"/>
    <lineage>
        <taxon>Bacteria</taxon>
        <taxon>Pseudomonadati</taxon>
        <taxon>Bacteroidota</taxon>
        <taxon>Flavobacteriia</taxon>
        <taxon>Flavobacteriales</taxon>
        <taxon>Weeksellaceae</taxon>
        <taxon>Chryseobacterium group</taxon>
        <taxon>Chryseobacterium</taxon>
    </lineage>
</organism>
<gene>
    <name evidence="1" type="ORF">IW15_06135</name>
</gene>
<name>A0A086A9K6_9FLAO</name>
<dbReference type="STRING" id="445961.IW15_06135"/>
<accession>A0A086A9K6</accession>
<evidence type="ECO:0000313" key="1">
    <source>
        <dbReference type="EMBL" id="KFF13370.1"/>
    </source>
</evidence>
<dbReference type="AlphaFoldDB" id="A0A086A9K6"/>
<sequence>MIYCFGAVYGQRSDFFIFKESEVYSLFNFMETAAKMPGTSSTYRKYIDGKLSGDKDFQKLVGDFKSMDFNESITRQDYPKGRMYMKSYLTLLIVNTLKSKDLDDFNERITGILPINEQMQVYQTLKNVQPYFRQFVWNENESKIKKQIDDLKKYNAVSSELFLKFNHFYKSSWDQHIPFYVTLYPIPGKSGNTTATPHGNALCVGSMTDSNDTVGTLGVTMHEMCHILYNEQSREVQEEQETYFKQNKSRYAKLAYSYFNEAMATALGNGYAYKVLNKGVLDTQEWYNNPTIALFAKAIYPLTEKYLEENKAIDKDFIDEAIKKFEQTFPDSLYEYAPNFNTLNLYTEELEGNYIFDALFTYFSANNVRVSSPMKNISQSSKLQEADSSFIMLLDKNQKENLDELKKVFPEIKGIQYNQSIQNISFIDAKNRMIIILFINKKEDLAPAFEKLAKHKSINKDQLIQY</sequence>
<dbReference type="eggNOG" id="ENOG502Z9N9">
    <property type="taxonomic scope" value="Bacteria"/>
</dbReference>
<protein>
    <recommendedName>
        <fullName evidence="3">DUF4932 domain-containing protein</fullName>
    </recommendedName>
</protein>
<reference evidence="1 2" key="1">
    <citation type="submission" date="2014-07" db="EMBL/GenBank/DDBJ databases">
        <title>Genome of Chryseobacterium soli DSM 19298.</title>
        <authorList>
            <person name="Stropko S.J."/>
            <person name="Pipes S.E."/>
            <person name="Newman J."/>
        </authorList>
    </citation>
    <scope>NUCLEOTIDE SEQUENCE [LARGE SCALE GENOMIC DNA]</scope>
    <source>
        <strain evidence="1 2">DSM 19298</strain>
    </source>
</reference>
<evidence type="ECO:0000313" key="2">
    <source>
        <dbReference type="Proteomes" id="UP000028705"/>
    </source>
</evidence>
<dbReference type="EMBL" id="JPRH01000002">
    <property type="protein sequence ID" value="KFF13370.1"/>
    <property type="molecule type" value="Genomic_DNA"/>
</dbReference>
<dbReference type="Proteomes" id="UP000028705">
    <property type="component" value="Unassembled WGS sequence"/>
</dbReference>
<evidence type="ECO:0008006" key="3">
    <source>
        <dbReference type="Google" id="ProtNLM"/>
    </source>
</evidence>
<keyword evidence="2" id="KW-1185">Reference proteome</keyword>